<name>A0A7G5IL77_9SPHN</name>
<dbReference type="RefSeq" id="WP_182297942.1">
    <property type="nucleotide sequence ID" value="NZ_CP059851.1"/>
</dbReference>
<dbReference type="AlphaFoldDB" id="A0A7G5IL77"/>
<evidence type="ECO:0000313" key="2">
    <source>
        <dbReference type="Proteomes" id="UP000515292"/>
    </source>
</evidence>
<evidence type="ECO:0000313" key="1">
    <source>
        <dbReference type="EMBL" id="QMW24119.1"/>
    </source>
</evidence>
<reference evidence="1 2" key="1">
    <citation type="submission" date="2020-07" db="EMBL/GenBank/DDBJ databases">
        <title>Complete genome sequence for Sandaracinobacter sp. M6.</title>
        <authorList>
            <person name="Tang Y."/>
            <person name="Liu Q."/>
            <person name="Guo Z."/>
            <person name="Lei P."/>
            <person name="Huang B."/>
        </authorList>
    </citation>
    <scope>NUCLEOTIDE SEQUENCE [LARGE SCALE GENOMIC DNA]</scope>
    <source>
        <strain evidence="1 2">M6</strain>
    </source>
</reference>
<gene>
    <name evidence="1" type="ORF">H3309_06590</name>
</gene>
<proteinExistence type="predicted"/>
<dbReference type="Proteomes" id="UP000515292">
    <property type="component" value="Chromosome"/>
</dbReference>
<dbReference type="EMBL" id="CP059851">
    <property type="protein sequence ID" value="QMW24119.1"/>
    <property type="molecule type" value="Genomic_DNA"/>
</dbReference>
<accession>A0A7G5IL77</accession>
<organism evidence="1 2">
    <name type="scientific">Sandaracinobacteroides saxicola</name>
    <dbReference type="NCBI Taxonomy" id="2759707"/>
    <lineage>
        <taxon>Bacteria</taxon>
        <taxon>Pseudomonadati</taxon>
        <taxon>Pseudomonadota</taxon>
        <taxon>Alphaproteobacteria</taxon>
        <taxon>Sphingomonadales</taxon>
        <taxon>Sphingosinicellaceae</taxon>
        <taxon>Sandaracinobacteroides</taxon>
    </lineage>
</organism>
<protein>
    <submittedName>
        <fullName evidence="1">Uncharacterized protein</fullName>
    </submittedName>
</protein>
<dbReference type="KEGG" id="sand:H3309_06590"/>
<keyword evidence="2" id="KW-1185">Reference proteome</keyword>
<sequence>MDLFQSPPPAREAALCPRRTTGTALAVAAQAALGSGRIEAVDLHLLGGLQVAGVLLLKLDGPVAHLATAPDRWTHSIALDQLMMVTHVLRGGIRC</sequence>